<evidence type="ECO:0008006" key="3">
    <source>
        <dbReference type="Google" id="ProtNLM"/>
    </source>
</evidence>
<evidence type="ECO:0000313" key="2">
    <source>
        <dbReference type="EMBL" id="CAB5238723.1"/>
    </source>
</evidence>
<evidence type="ECO:0000256" key="1">
    <source>
        <dbReference type="SAM" id="MobiDB-lite"/>
    </source>
</evidence>
<feature type="region of interest" description="Disordered" evidence="1">
    <location>
        <begin position="1"/>
        <end position="73"/>
    </location>
</feature>
<protein>
    <recommendedName>
        <fullName evidence="3">Large polyvalent protein associated domain-containing protein</fullName>
    </recommendedName>
</protein>
<dbReference type="EMBL" id="LR798464">
    <property type="protein sequence ID" value="CAB5238723.1"/>
    <property type="molecule type" value="Genomic_DNA"/>
</dbReference>
<accession>A0A6J7XNI7</accession>
<feature type="compositionally biased region" description="Low complexity" evidence="1">
    <location>
        <begin position="49"/>
        <end position="65"/>
    </location>
</feature>
<name>A0A6J7XNI7_9CAUD</name>
<reference evidence="2" key="1">
    <citation type="submission" date="2020-05" db="EMBL/GenBank/DDBJ databases">
        <authorList>
            <person name="Chiriac C."/>
            <person name="Salcher M."/>
            <person name="Ghai R."/>
            <person name="Kavagutti S V."/>
        </authorList>
    </citation>
    <scope>NUCLEOTIDE SEQUENCE</scope>
</reference>
<gene>
    <name evidence="2" type="ORF">UFOVP375_5</name>
</gene>
<proteinExistence type="predicted"/>
<feature type="compositionally biased region" description="Polar residues" evidence="1">
    <location>
        <begin position="15"/>
        <end position="34"/>
    </location>
</feature>
<organism evidence="2">
    <name type="scientific">uncultured Caudovirales phage</name>
    <dbReference type="NCBI Taxonomy" id="2100421"/>
    <lineage>
        <taxon>Viruses</taxon>
        <taxon>Duplodnaviria</taxon>
        <taxon>Heunggongvirae</taxon>
        <taxon>Uroviricota</taxon>
        <taxon>Caudoviricetes</taxon>
        <taxon>Peduoviridae</taxon>
        <taxon>Maltschvirus</taxon>
        <taxon>Maltschvirus maltsch</taxon>
    </lineage>
</organism>
<sequence length="986" mass="106460">MALPTDPGEILKSVTDPNGTQASLDLTAAATTPVSPEIPDTQIGVDQTAAPAADASADPAGASEPPGEPAQPVQVAGLRQELRKLKNTVSDAYTGRVDRAQERTQPALKDDPIQFVGDYALIRETTQEERDRLDAVLGGQYKKGINFPKMAEQMGDFDLATYTAKIKDANKALFEEARRGTLNFEALLEKANNKDVDKTVFEWMKRAPGEGASAEDILSGFLATVALRGETEAATKAAFAIVDPAARDAALSRAYQMATMETTLLANISGAASEAGRALYMLSQAKQLAGFDNSARSDQLIKLFGAETTQDIEHLMSAYLTIQDPTKRSAFLKGGIINKSMDVMAEVYINSLLSNPVSHILNVTGNAIFTATRVMETAIAGVIGGARSAVTGNMDRVVVREAYAEAQGIAEGWRDGLVVAADVLRTEKPGDIVSKLELRNNRAIGTTGDVGEIFNEFRNGNYLAGGVNALGVAVRMPGRFLLAEDEFFKAIGYRMGLNREATIASHKVFDEAVALGKTEAEATRLAMLEKDRILTNPPQVVTQRIQDAAKEMTFQKSFEPGSALAGAQNFFAHPIPKLFVPFFRTPMRIGEAVLERSPIPIMPNQYKALMAGGREADVAMAKMTMGAMLMGSVAYATWGEQMDGEVIINGYGPADPNAREAWLRMGHQPYSISVKQDDGGYKSISYNRFDPLSGLIGIAADYAYYANYESGPDILDKLSVAAVGTSIANYTLELPLVQGVADLTAAMRIQNRQDRTEKIAQMFAEKAGAAALSFVPGGGGLGGAMARNQDPIAKNTMLPAKGLFGEDVTELDDMVKGFYTALQKFKAQNPFFNRDLPPRLNEWAEPMVAGYGNAWDFLSPIKIKSADYSMVDKEIVTLGGGFAPTAKKISGVELNGEQYNRLIVLANTIDVSQGEGLLPGAQGYDASQTMLSTLKRMIENTDYQKLPTKEDKQAEIVRVVSMFRKAARIKLMQEDPYLAAKINAQP</sequence>